<dbReference type="PROSITE" id="PS01045">
    <property type="entry name" value="SQUALEN_PHYTOEN_SYN_2"/>
    <property type="match status" value="1"/>
</dbReference>
<accession>A0A146G8V9</accession>
<sequence length="275" mass="31109">MNSPTLTLASDSGAKSSNLAFALGSLPAPRRRDAMVFYAFCREIDDIADEAGRTPEEKHRLLDAWKNGLRGNQPIPASLRDIIMRHRIDRELLVQIVEGVEMDIEPGDFETFNDLRTYCWHVASAVGLVSIKLFGCTDAKSTRYAEDLGYALQITNIIRDVGEDAALGRIYLPVEDTERFGVDRAQLRNGMATGRFRELLEFEAGRAREYYAGARQSLTAQDAKALLPAETMREIYSRLLDRMEGDGFRVLETRYRLSKVEKLAILLKKRIGFPW</sequence>
<dbReference type="SFLD" id="SFLDG01212">
    <property type="entry name" value="Phytoene_synthase_like"/>
    <property type="match status" value="1"/>
</dbReference>
<dbReference type="Pfam" id="PF00494">
    <property type="entry name" value="SQS_PSY"/>
    <property type="match status" value="1"/>
</dbReference>
<name>A0A146G8V9_TERSA</name>
<dbReference type="EMBL" id="BDCO01000002">
    <property type="protein sequence ID" value="GAT34129.1"/>
    <property type="molecule type" value="Genomic_DNA"/>
</dbReference>
<reference evidence="3" key="1">
    <citation type="journal article" date="2017" name="Genome Announc.">
        <title>Draft Genome Sequence of Terrimicrobium sacchariphilum NM-5T, a Facultative Anaerobic Soil Bacterium of the Class Spartobacteria.</title>
        <authorList>
            <person name="Qiu Y.L."/>
            <person name="Tourlousse D.M."/>
            <person name="Matsuura N."/>
            <person name="Ohashi A."/>
            <person name="Sekiguchi Y."/>
        </authorList>
    </citation>
    <scope>NUCLEOTIDE SEQUENCE [LARGE SCALE GENOMIC DNA]</scope>
    <source>
        <strain evidence="3">NM-5</strain>
    </source>
</reference>
<gene>
    <name evidence="2" type="ORF">TSACC_22553</name>
</gene>
<comment type="caution">
    <text evidence="2">The sequence shown here is derived from an EMBL/GenBank/DDBJ whole genome shotgun (WGS) entry which is preliminary data.</text>
</comment>
<dbReference type="SFLD" id="SFLDG01018">
    <property type="entry name" value="Squalene/Phytoene_Synthase_Lik"/>
    <property type="match status" value="1"/>
</dbReference>
<dbReference type="PANTHER" id="PTHR31480">
    <property type="entry name" value="BIFUNCTIONAL LYCOPENE CYCLASE/PHYTOENE SYNTHASE"/>
    <property type="match status" value="1"/>
</dbReference>
<keyword evidence="3" id="KW-1185">Reference proteome</keyword>
<protein>
    <submittedName>
        <fullName evidence="2">Phytoene synthase</fullName>
    </submittedName>
</protein>
<dbReference type="Proteomes" id="UP000076023">
    <property type="component" value="Unassembled WGS sequence"/>
</dbReference>
<dbReference type="InterPro" id="IPR033904">
    <property type="entry name" value="Trans_IPPS_HH"/>
</dbReference>
<dbReference type="Gene3D" id="1.10.600.10">
    <property type="entry name" value="Farnesyl Diphosphate Synthase"/>
    <property type="match status" value="1"/>
</dbReference>
<dbReference type="CDD" id="cd00683">
    <property type="entry name" value="Trans_IPPS_HH"/>
    <property type="match status" value="1"/>
</dbReference>
<dbReference type="SFLD" id="SFLDS00005">
    <property type="entry name" value="Isoprenoid_Synthase_Type_I"/>
    <property type="match status" value="1"/>
</dbReference>
<dbReference type="InterPro" id="IPR008949">
    <property type="entry name" value="Isoprenoid_synthase_dom_sf"/>
</dbReference>
<dbReference type="GO" id="GO:0004311">
    <property type="term" value="F:geranylgeranyl diphosphate synthase activity"/>
    <property type="evidence" value="ECO:0007669"/>
    <property type="project" value="InterPro"/>
</dbReference>
<dbReference type="InterPro" id="IPR002060">
    <property type="entry name" value="Squ/phyt_synthse"/>
</dbReference>
<keyword evidence="1" id="KW-0808">Transferase</keyword>
<evidence type="ECO:0000313" key="2">
    <source>
        <dbReference type="EMBL" id="GAT34129.1"/>
    </source>
</evidence>
<dbReference type="STRING" id="690879.TSACC_22553"/>
<dbReference type="SUPFAM" id="SSF48576">
    <property type="entry name" value="Terpenoid synthases"/>
    <property type="match status" value="1"/>
</dbReference>
<dbReference type="GO" id="GO:0016117">
    <property type="term" value="P:carotenoid biosynthetic process"/>
    <property type="evidence" value="ECO:0007669"/>
    <property type="project" value="UniProtKB-ARBA"/>
</dbReference>
<dbReference type="InterPro" id="IPR019845">
    <property type="entry name" value="Squalene/phytoene_synthase_CS"/>
</dbReference>
<proteinExistence type="predicted"/>
<organism evidence="2 3">
    <name type="scientific">Terrimicrobium sacchariphilum</name>
    <dbReference type="NCBI Taxonomy" id="690879"/>
    <lineage>
        <taxon>Bacteria</taxon>
        <taxon>Pseudomonadati</taxon>
        <taxon>Verrucomicrobiota</taxon>
        <taxon>Terrimicrobiia</taxon>
        <taxon>Terrimicrobiales</taxon>
        <taxon>Terrimicrobiaceae</taxon>
        <taxon>Terrimicrobium</taxon>
    </lineage>
</organism>
<evidence type="ECO:0000256" key="1">
    <source>
        <dbReference type="ARBA" id="ARBA00022679"/>
    </source>
</evidence>
<dbReference type="RefSeq" id="WP_169809641.1">
    <property type="nucleotide sequence ID" value="NZ_BDCO01000002.1"/>
</dbReference>
<dbReference type="GO" id="GO:0051996">
    <property type="term" value="F:squalene synthase [NAD(P)H] activity"/>
    <property type="evidence" value="ECO:0007669"/>
    <property type="project" value="InterPro"/>
</dbReference>
<dbReference type="PROSITE" id="PS01044">
    <property type="entry name" value="SQUALEN_PHYTOEN_SYN_1"/>
    <property type="match status" value="1"/>
</dbReference>
<dbReference type="InParanoid" id="A0A146G8V9"/>
<evidence type="ECO:0000313" key="3">
    <source>
        <dbReference type="Proteomes" id="UP000076023"/>
    </source>
</evidence>
<dbReference type="AlphaFoldDB" id="A0A146G8V9"/>
<dbReference type="InterPro" id="IPR044843">
    <property type="entry name" value="Trans_IPPS_bact-type"/>
</dbReference>